<reference evidence="2" key="1">
    <citation type="submission" date="2020-09" db="EMBL/GenBank/DDBJ databases">
        <title>Secondary metabolite and genome analysis of marine Streptomyces chumphonensis KK1-2T.</title>
        <authorList>
            <person name="Phongsopitanun W."/>
            <person name="Kanchanasin P."/>
            <person name="Pittayakhajonwut P."/>
            <person name="Suwanborirux K."/>
            <person name="Tanasupawat S."/>
        </authorList>
    </citation>
    <scope>NUCLEOTIDE SEQUENCE</scope>
    <source>
        <strain evidence="2">KK1-2</strain>
    </source>
</reference>
<gene>
    <name evidence="2" type="ORF">IF129_13105</name>
</gene>
<dbReference type="Proteomes" id="UP000632289">
    <property type="component" value="Unassembled WGS sequence"/>
</dbReference>
<dbReference type="RefSeq" id="WP_191209768.1">
    <property type="nucleotide sequence ID" value="NZ_BAABKL010000026.1"/>
</dbReference>
<evidence type="ECO:0000313" key="2">
    <source>
        <dbReference type="EMBL" id="MBD3932489.1"/>
    </source>
</evidence>
<evidence type="ECO:0000313" key="3">
    <source>
        <dbReference type="Proteomes" id="UP000632289"/>
    </source>
</evidence>
<comment type="caution">
    <text evidence="2">The sequence shown here is derived from an EMBL/GenBank/DDBJ whole genome shotgun (WGS) entry which is preliminary data.</text>
</comment>
<organism evidence="2 3">
    <name type="scientific">Streptomyces chumphonensis</name>
    <dbReference type="NCBI Taxonomy" id="1214925"/>
    <lineage>
        <taxon>Bacteria</taxon>
        <taxon>Bacillati</taxon>
        <taxon>Actinomycetota</taxon>
        <taxon>Actinomycetes</taxon>
        <taxon>Kitasatosporales</taxon>
        <taxon>Streptomycetaceae</taxon>
        <taxon>Streptomyces</taxon>
    </lineage>
</organism>
<proteinExistence type="predicted"/>
<name>A0A927IDB2_9ACTN</name>
<evidence type="ECO:0008006" key="4">
    <source>
        <dbReference type="Google" id="ProtNLM"/>
    </source>
</evidence>
<protein>
    <recommendedName>
        <fullName evidence="4">Secreted protein</fullName>
    </recommendedName>
</protein>
<evidence type="ECO:0000256" key="1">
    <source>
        <dbReference type="SAM" id="SignalP"/>
    </source>
</evidence>
<keyword evidence="1" id="KW-0732">Signal</keyword>
<dbReference type="AlphaFoldDB" id="A0A927IDB2"/>
<dbReference type="EMBL" id="JACXYU010000005">
    <property type="protein sequence ID" value="MBD3932489.1"/>
    <property type="molecule type" value="Genomic_DNA"/>
</dbReference>
<feature type="chain" id="PRO_5037457627" description="Secreted protein" evidence="1">
    <location>
        <begin position="31"/>
        <end position="129"/>
    </location>
</feature>
<keyword evidence="3" id="KW-1185">Reference proteome</keyword>
<accession>A0A927IDB2</accession>
<feature type="signal peptide" evidence="1">
    <location>
        <begin position="1"/>
        <end position="30"/>
    </location>
</feature>
<sequence>MRIVSGARSAAVAAAIVVAAGGLPSVAAYADDGSETRKKVVNCINKEIVKENATWQLTESDLRTFTGIVDRVVMREPHKPVSAEEQEKILREVRFATYRELPHLDADTVDRMMQSLTTHGRHCVARTSG</sequence>